<proteinExistence type="inferred from homology"/>
<comment type="caution">
    <text evidence="4">The sequence shown here is derived from an EMBL/GenBank/DDBJ whole genome shotgun (WGS) entry which is preliminary data.</text>
</comment>
<dbReference type="Pfam" id="PF02597">
    <property type="entry name" value="ThiS"/>
    <property type="match status" value="1"/>
</dbReference>
<keyword evidence="5" id="KW-1185">Reference proteome</keyword>
<evidence type="ECO:0000256" key="2">
    <source>
        <dbReference type="ARBA" id="ARBA00024200"/>
    </source>
</evidence>
<dbReference type="PANTHER" id="PTHR33359:SF1">
    <property type="entry name" value="MOLYBDOPTERIN SYNTHASE SULFUR CARRIER SUBUNIT"/>
    <property type="match status" value="1"/>
</dbReference>
<dbReference type="GO" id="GO:1990133">
    <property type="term" value="C:molybdopterin adenylyltransferase complex"/>
    <property type="evidence" value="ECO:0007669"/>
    <property type="project" value="TreeGrafter"/>
</dbReference>
<dbReference type="SUPFAM" id="SSF54285">
    <property type="entry name" value="MoaD/ThiS"/>
    <property type="match status" value="1"/>
</dbReference>
<dbReference type="EMBL" id="AFOC01000003">
    <property type="protein sequence ID" value="EGV52761.1"/>
    <property type="molecule type" value="Genomic_DNA"/>
</dbReference>
<dbReference type="Proteomes" id="UP000004491">
    <property type="component" value="Unassembled WGS sequence"/>
</dbReference>
<dbReference type="Gene3D" id="3.10.20.30">
    <property type="match status" value="1"/>
</dbReference>
<dbReference type="InterPro" id="IPR044672">
    <property type="entry name" value="MOCS2A"/>
</dbReference>
<dbReference type="InterPro" id="IPR003749">
    <property type="entry name" value="ThiS/MoaD-like"/>
</dbReference>
<dbReference type="PANTHER" id="PTHR33359">
    <property type="entry name" value="MOLYBDOPTERIN SYNTHASE SULFUR CARRIER SUBUNIT"/>
    <property type="match status" value="1"/>
</dbReference>
<dbReference type="UniPathway" id="UPA00344"/>
<evidence type="ECO:0000313" key="5">
    <source>
        <dbReference type="Proteomes" id="UP000004491"/>
    </source>
</evidence>
<evidence type="ECO:0000313" key="4">
    <source>
        <dbReference type="EMBL" id="EGV52761.1"/>
    </source>
</evidence>
<dbReference type="RefSeq" id="WP_005958652.1">
    <property type="nucleotide sequence ID" value="NZ_AFOC01000003.1"/>
</dbReference>
<dbReference type="CDD" id="cd00754">
    <property type="entry name" value="Ubl_MoaD"/>
    <property type="match status" value="1"/>
</dbReference>
<sequence length="87" mass="9567">MIQIRFFARLREMLEVESEQMELAGMATIADVVEQLQQRGGVWQQAFGGGNTVMMALNQEMASAESAVADGDEVAFFPPVTAAEAWR</sequence>
<dbReference type="GO" id="GO:0000166">
    <property type="term" value="F:nucleotide binding"/>
    <property type="evidence" value="ECO:0007669"/>
    <property type="project" value="UniProtKB-KW"/>
</dbReference>
<name>G2D9H7_9GAMM</name>
<comment type="similarity">
    <text evidence="2">Belongs to the MoaD family.</text>
</comment>
<dbReference type="InterPro" id="IPR010038">
    <property type="entry name" value="MoaD_arc-typ"/>
</dbReference>
<dbReference type="NCBIfam" id="TIGR01682">
    <property type="entry name" value="moaD"/>
    <property type="match status" value="1"/>
</dbReference>
<dbReference type="AlphaFoldDB" id="G2D9H7"/>
<reference evidence="4" key="1">
    <citation type="journal article" date="2011" name="ISME J.">
        <title>The endosymbionts of the deep-sea tubeworms Riftia pachyptila and Tevnia jerichonana share an identical physiology as revealed by proteogenomic analyses.</title>
        <authorList>
            <person name="Gardebrecht A."/>
            <person name="Markert S."/>
            <person name="Felbeck H."/>
            <person name="Thuermer A."/>
            <person name="Albrecht D."/>
            <person name="Wollherr A."/>
            <person name="Kabisch J."/>
            <person name="Lehmann R."/>
            <person name="Daniel R."/>
            <person name="Liesegang H."/>
            <person name="Hecker M."/>
            <person name="Sievert S.M."/>
            <person name="Schweder T."/>
        </authorList>
    </citation>
    <scope>NUCLEOTIDE SEQUENCE [LARGE SCALE GENOMIC DNA]</scope>
</reference>
<evidence type="ECO:0000256" key="3">
    <source>
        <dbReference type="ARBA" id="ARBA00024247"/>
    </source>
</evidence>
<dbReference type="GO" id="GO:0006777">
    <property type="term" value="P:Mo-molybdopterin cofactor biosynthetic process"/>
    <property type="evidence" value="ECO:0007669"/>
    <property type="project" value="InterPro"/>
</dbReference>
<gene>
    <name evidence="4" type="ORF">Rifp1Sym_ac00480</name>
</gene>
<dbReference type="NCBIfam" id="TIGR01687">
    <property type="entry name" value="moaD_arch"/>
    <property type="match status" value="1"/>
</dbReference>
<dbReference type="InterPro" id="IPR012675">
    <property type="entry name" value="Beta-grasp_dom_sf"/>
</dbReference>
<evidence type="ECO:0000256" key="1">
    <source>
        <dbReference type="ARBA" id="ARBA00022741"/>
    </source>
</evidence>
<dbReference type="InterPro" id="IPR016155">
    <property type="entry name" value="Mopterin_synth/thiamin_S_b"/>
</dbReference>
<organism evidence="4 5">
    <name type="scientific">endosymbiont of Riftia pachyptila</name>
    <name type="common">vent Ph05</name>
    <dbReference type="NCBI Taxonomy" id="1048808"/>
    <lineage>
        <taxon>Bacteria</taxon>
        <taxon>Pseudomonadati</taxon>
        <taxon>Pseudomonadota</taxon>
        <taxon>Gammaproteobacteria</taxon>
        <taxon>sulfur-oxidizing symbionts</taxon>
    </lineage>
</organism>
<keyword evidence="1" id="KW-0547">Nucleotide-binding</keyword>
<protein>
    <recommendedName>
        <fullName evidence="3">Molybdopterin synthase sulfur carrier subunit</fullName>
    </recommendedName>
</protein>
<dbReference type="PATRIC" id="fig|1048808.3.peg.204"/>
<accession>G2D9H7</accession>